<sequence>MIPSDSGNAGGPSQSGSSPSKSQSQGPGTVPAQAADPLAALLAEYRPLKGVPDELLDGNGVVRPVWKGFLDQIAAMPREELDLACARGSQYLRDAGVFFRHYGPDSEEEREWPLAHLPLLIEQSEWDGIAAGLIERADLLERIMADLYGPNQLVADGLLPADLLTSNPEWLRPMVGVAPRSGHHLHMLAFDIGRGPEGHWWVLGDRAQAPSGAGFALETRMAAARSFPGQVTQANVARLAGFFRGFRDALLALRAEEDSRVAILTPGPLNDTYFEHAYIARYLGFLLVQGEDLVVRDGRLMVHTVGGLKPISVLWRRLDSAWLDPLELNEDSQIGTPGILSALRAGQLTMVNAPGSGVLETRALMAFIPAIARRLLGRELNLPNIATWWCGSASARDYVKANASRMTIDRALSTSLPFDHSPEAVIGGKRADGEPFDPGMIEQEAGALAAQQIVSLSTAPALDDGRLVARPFSMRVILARTSQGWQVMPGGFARVGHSDASADISVQRGGSVCDIWVVGSQPTPDDTLLAGATGARPSLPQLAALPTRAADNLFWLGRYSERVEQKIRLQRAYHLRLAETGRDDLPLVQYLGQYLAGQGVDATQPLPPGLMADLDAAMGSAGRIRDRFSTDGWNALTDLRRTAANQAPRLKPGHDAARALSVLLRKISGFSGLVHENMYHATGWRFLSLGRAIERAWSTASMLVGFTQPDTPHGTYEIAIEAGDAVMTHRMRFSAAFTRETVLDLLLLDENYPRSVLAQLDDILGHLDWLEKLTHDLSGKPTPIRAEVMKLRTELATTPAEQITPARLVEISNATAAFSGLLADTYLR</sequence>
<evidence type="ECO:0000313" key="5">
    <source>
        <dbReference type="Proteomes" id="UP000193963"/>
    </source>
</evidence>
<dbReference type="Pfam" id="PF14403">
    <property type="entry name" value="CP_ATPgrasp_2"/>
    <property type="match status" value="1"/>
</dbReference>
<dbReference type="Pfam" id="PF04168">
    <property type="entry name" value="Alpha-E"/>
    <property type="match status" value="1"/>
</dbReference>
<feature type="compositionally biased region" description="Low complexity" evidence="1">
    <location>
        <begin position="11"/>
        <end position="32"/>
    </location>
</feature>
<keyword evidence="5" id="KW-1185">Reference proteome</keyword>
<dbReference type="RefSeq" id="WP_085887642.1">
    <property type="nucleotide sequence ID" value="NZ_FWFN01000003.1"/>
</dbReference>
<evidence type="ECO:0000313" key="4">
    <source>
        <dbReference type="EMBL" id="SLN39252.1"/>
    </source>
</evidence>
<proteinExistence type="predicted"/>
<dbReference type="InterPro" id="IPR007296">
    <property type="entry name" value="DUF403"/>
</dbReference>
<dbReference type="Proteomes" id="UP000193963">
    <property type="component" value="Unassembled WGS sequence"/>
</dbReference>
<dbReference type="SUPFAM" id="SSF56059">
    <property type="entry name" value="Glutathione synthetase ATP-binding domain-like"/>
    <property type="match status" value="1"/>
</dbReference>
<dbReference type="AlphaFoldDB" id="A0A1X6Z3A5"/>
<dbReference type="PANTHER" id="PTHR34595">
    <property type="entry name" value="BLR5612 PROTEIN"/>
    <property type="match status" value="1"/>
</dbReference>
<feature type="region of interest" description="Disordered" evidence="1">
    <location>
        <begin position="1"/>
        <end position="32"/>
    </location>
</feature>
<name>A0A1X6Z3A5_9RHOB</name>
<feature type="domain" description="Circularly permuted ATP-grasp type 2" evidence="3">
    <location>
        <begin position="118"/>
        <end position="495"/>
    </location>
</feature>
<gene>
    <name evidence="4" type="ORF">PSM7751_01777</name>
</gene>
<evidence type="ECO:0000259" key="3">
    <source>
        <dbReference type="Pfam" id="PF14403"/>
    </source>
</evidence>
<reference evidence="4 5" key="1">
    <citation type="submission" date="2017-03" db="EMBL/GenBank/DDBJ databases">
        <authorList>
            <person name="Afonso C.L."/>
            <person name="Miller P.J."/>
            <person name="Scott M.A."/>
            <person name="Spackman E."/>
            <person name="Goraichik I."/>
            <person name="Dimitrov K.M."/>
            <person name="Suarez D.L."/>
            <person name="Swayne D.E."/>
        </authorList>
    </citation>
    <scope>NUCLEOTIDE SEQUENCE [LARGE SCALE GENOMIC DNA]</scope>
    <source>
        <strain evidence="4 5">CECT 7751</strain>
    </source>
</reference>
<dbReference type="PANTHER" id="PTHR34595:SF2">
    <property type="entry name" value="BLR2978 PROTEIN"/>
    <property type="match status" value="1"/>
</dbReference>
<evidence type="ECO:0000259" key="2">
    <source>
        <dbReference type="Pfam" id="PF04168"/>
    </source>
</evidence>
<accession>A0A1X6Z3A5</accession>
<organism evidence="4 5">
    <name type="scientific">Pseudooceanicola marinus</name>
    <dbReference type="NCBI Taxonomy" id="396013"/>
    <lineage>
        <taxon>Bacteria</taxon>
        <taxon>Pseudomonadati</taxon>
        <taxon>Pseudomonadota</taxon>
        <taxon>Alphaproteobacteria</taxon>
        <taxon>Rhodobacterales</taxon>
        <taxon>Paracoccaceae</taxon>
        <taxon>Pseudooceanicola</taxon>
    </lineage>
</organism>
<protein>
    <submittedName>
        <fullName evidence="4">Uncharacterized protein</fullName>
    </submittedName>
</protein>
<dbReference type="OrthoDB" id="9804079at2"/>
<dbReference type="Gene3D" id="3.40.50.11290">
    <property type="match status" value="1"/>
</dbReference>
<dbReference type="InterPro" id="IPR025841">
    <property type="entry name" value="CP_ATPgrasp_2"/>
</dbReference>
<dbReference type="InterPro" id="IPR051680">
    <property type="entry name" value="ATP-dep_Glu-Cys_Ligase-2"/>
</dbReference>
<feature type="domain" description="DUF403" evidence="2">
    <location>
        <begin position="545"/>
        <end position="827"/>
    </location>
</feature>
<evidence type="ECO:0000256" key="1">
    <source>
        <dbReference type="SAM" id="MobiDB-lite"/>
    </source>
</evidence>
<dbReference type="EMBL" id="FWFN01000003">
    <property type="protein sequence ID" value="SLN39252.1"/>
    <property type="molecule type" value="Genomic_DNA"/>
</dbReference>